<sequence>MARSQAKPFRRNATGEKRARRYVMGCQMSQMTDFRSVEAAEFRLAMRNLASGVAIVATGTETARRGLTVSSVTSLCMDPPCLLVGVNSSSETHTAILANGRFGISLLGSGQEDLALRFAGGAKGIDRFATAPWEQGVLDVPLLEPAIGALECVLHHHQMVGTHGLFIGRIVATRGGNGNPLVNFQGALRALPQG</sequence>
<accession>Q89PP1</accession>
<dbReference type="EnsemblBacteria" id="BAC48704">
    <property type="protein sequence ID" value="BAC48704"/>
    <property type="gene ID" value="BAC48704"/>
</dbReference>
<keyword evidence="2" id="KW-0560">Oxidoreductase</keyword>
<dbReference type="InterPro" id="IPR012349">
    <property type="entry name" value="Split_barrel_FMN-bd"/>
</dbReference>
<dbReference type="AlphaFoldDB" id="Q89PP1"/>
<evidence type="ECO:0000313" key="4">
    <source>
        <dbReference type="EMBL" id="BAC48704.1"/>
    </source>
</evidence>
<dbReference type="SUPFAM" id="SSF50475">
    <property type="entry name" value="FMN-binding split barrel"/>
    <property type="match status" value="1"/>
</dbReference>
<comment type="similarity">
    <text evidence="1">Belongs to the non-flavoprotein flavin reductase family.</text>
</comment>
<organism evidence="4 5">
    <name type="scientific">Bradyrhizobium diazoefficiens (strain JCM 10833 / BCRC 13528 / IAM 13628 / NBRC 14792 / USDA 110)</name>
    <dbReference type="NCBI Taxonomy" id="224911"/>
    <lineage>
        <taxon>Bacteria</taxon>
        <taxon>Pseudomonadati</taxon>
        <taxon>Pseudomonadota</taxon>
        <taxon>Alphaproteobacteria</taxon>
        <taxon>Hyphomicrobiales</taxon>
        <taxon>Nitrobacteraceae</taxon>
        <taxon>Bradyrhizobium</taxon>
    </lineage>
</organism>
<dbReference type="EMBL" id="BA000040">
    <property type="protein sequence ID" value="BAC48704.1"/>
    <property type="molecule type" value="Genomic_DNA"/>
</dbReference>
<dbReference type="OrthoDB" id="9792858at2"/>
<dbReference type="SMART" id="SM00903">
    <property type="entry name" value="Flavin_Reduct"/>
    <property type="match status" value="1"/>
</dbReference>
<evidence type="ECO:0000313" key="5">
    <source>
        <dbReference type="Proteomes" id="UP000002526"/>
    </source>
</evidence>
<dbReference type="Proteomes" id="UP000002526">
    <property type="component" value="Chromosome"/>
</dbReference>
<dbReference type="STRING" id="224911.AAV28_14225"/>
<dbReference type="Pfam" id="PF01613">
    <property type="entry name" value="Flavin_Reduct"/>
    <property type="match status" value="1"/>
</dbReference>
<dbReference type="KEGG" id="bja:bll3439"/>
<dbReference type="InterPro" id="IPR002563">
    <property type="entry name" value="Flavin_Rdtase-like_dom"/>
</dbReference>
<gene>
    <name evidence="4" type="ordered locus">bll3439</name>
</gene>
<evidence type="ECO:0000256" key="2">
    <source>
        <dbReference type="ARBA" id="ARBA00023002"/>
    </source>
</evidence>
<dbReference type="PANTHER" id="PTHR30466">
    <property type="entry name" value="FLAVIN REDUCTASE"/>
    <property type="match status" value="1"/>
</dbReference>
<keyword evidence="5" id="KW-1185">Reference proteome</keyword>
<proteinExistence type="inferred from homology"/>
<dbReference type="eggNOG" id="COG1853">
    <property type="taxonomic scope" value="Bacteria"/>
</dbReference>
<dbReference type="GO" id="GO:0042602">
    <property type="term" value="F:riboflavin reductase (NADPH) activity"/>
    <property type="evidence" value="ECO:0000318"/>
    <property type="project" value="GO_Central"/>
</dbReference>
<protein>
    <submittedName>
        <fullName evidence="4">Bll3439 protein</fullName>
    </submittedName>
</protein>
<dbReference type="PANTHER" id="PTHR30466:SF11">
    <property type="entry name" value="FLAVIN-DEPENDENT MONOOXYGENASE, REDUCTASE SUBUNIT HSAB"/>
    <property type="match status" value="1"/>
</dbReference>
<feature type="domain" description="Flavin reductase like" evidence="3">
    <location>
        <begin position="46"/>
        <end position="190"/>
    </location>
</feature>
<dbReference type="PhylomeDB" id="Q89PP1"/>
<dbReference type="InterPro" id="IPR050268">
    <property type="entry name" value="NADH-dep_flavin_reductase"/>
</dbReference>
<dbReference type="PATRIC" id="fig|224911.5.peg.3441"/>
<dbReference type="FunFam" id="2.30.110.10:FF:000078">
    <property type="entry name" value="Flavin reductase"/>
    <property type="match status" value="1"/>
</dbReference>
<dbReference type="HOGENOM" id="CLU_059021_2_1_5"/>
<evidence type="ECO:0000259" key="3">
    <source>
        <dbReference type="SMART" id="SM00903"/>
    </source>
</evidence>
<reference evidence="5" key="1">
    <citation type="journal article" date="2002" name="DNA Res.">
        <title>Complete genomic sequence of nitrogen-fixing symbiotic bacterium Bradyrhizobium japonicum USDA110.</title>
        <authorList>
            <person name="Kaneko T."/>
            <person name="Nakamura Y."/>
            <person name="Sato S."/>
            <person name="Minamisawa K."/>
            <person name="Uchiumi T."/>
            <person name="Sasamoto S."/>
            <person name="Watanabe A."/>
            <person name="Idesawa K."/>
            <person name="Iriguchi M."/>
            <person name="Kawashima K."/>
            <person name="Kohara M."/>
            <person name="Matsumoto M."/>
            <person name="Shimpo S."/>
            <person name="Tsuruoka H."/>
            <person name="Wada T."/>
            <person name="Yamada M."/>
            <person name="Tabata S."/>
        </authorList>
    </citation>
    <scope>NUCLEOTIDE SEQUENCE [LARGE SCALE GENOMIC DNA]</scope>
    <source>
        <strain evidence="5">JCM 10833 / BCRC 13528 / IAM 13628 / NBRC 14792 / USDA 110</strain>
    </source>
</reference>
<dbReference type="GO" id="GO:0010181">
    <property type="term" value="F:FMN binding"/>
    <property type="evidence" value="ECO:0007669"/>
    <property type="project" value="InterPro"/>
</dbReference>
<name>Q89PP1_BRADU</name>
<dbReference type="Gene3D" id="2.30.110.10">
    <property type="entry name" value="Electron Transport, Fmn-binding Protein, Chain A"/>
    <property type="match status" value="1"/>
</dbReference>
<evidence type="ECO:0000256" key="1">
    <source>
        <dbReference type="ARBA" id="ARBA00008898"/>
    </source>
</evidence>
<dbReference type="InParanoid" id="Q89PP1"/>